<reference evidence="3 4" key="1">
    <citation type="submission" date="2018-04" db="EMBL/GenBank/DDBJ databases">
        <title>The genome of golden apple snail Pomacea canaliculata provides insight into stress tolerance and invasive adaptation.</title>
        <authorList>
            <person name="Liu C."/>
            <person name="Liu B."/>
            <person name="Ren Y."/>
            <person name="Zhang Y."/>
            <person name="Wang H."/>
            <person name="Li S."/>
            <person name="Jiang F."/>
            <person name="Yin L."/>
            <person name="Zhang G."/>
            <person name="Qian W."/>
            <person name="Fan W."/>
        </authorList>
    </citation>
    <scope>NUCLEOTIDE SEQUENCE [LARGE SCALE GENOMIC DNA]</scope>
    <source>
        <strain evidence="3">SZHN2017</strain>
        <tissue evidence="3">Muscle</tissue>
    </source>
</reference>
<feature type="coiled-coil region" evidence="1">
    <location>
        <begin position="634"/>
        <end position="741"/>
    </location>
</feature>
<organism evidence="3 4">
    <name type="scientific">Pomacea canaliculata</name>
    <name type="common">Golden apple snail</name>
    <dbReference type="NCBI Taxonomy" id="400727"/>
    <lineage>
        <taxon>Eukaryota</taxon>
        <taxon>Metazoa</taxon>
        <taxon>Spiralia</taxon>
        <taxon>Lophotrochozoa</taxon>
        <taxon>Mollusca</taxon>
        <taxon>Gastropoda</taxon>
        <taxon>Caenogastropoda</taxon>
        <taxon>Architaenioglossa</taxon>
        <taxon>Ampullarioidea</taxon>
        <taxon>Ampullariidae</taxon>
        <taxon>Pomacea</taxon>
    </lineage>
</organism>
<comment type="caution">
    <text evidence="3">The sequence shown here is derived from an EMBL/GenBank/DDBJ whole genome shotgun (WGS) entry which is preliminary data.</text>
</comment>
<evidence type="ECO:0000256" key="2">
    <source>
        <dbReference type="SAM" id="MobiDB-lite"/>
    </source>
</evidence>
<evidence type="ECO:0000256" key="1">
    <source>
        <dbReference type="SAM" id="Coils"/>
    </source>
</evidence>
<keyword evidence="4" id="KW-1185">Reference proteome</keyword>
<feature type="coiled-coil region" evidence="1">
    <location>
        <begin position="97"/>
        <end position="152"/>
    </location>
</feature>
<evidence type="ECO:0000313" key="3">
    <source>
        <dbReference type="EMBL" id="PVD20181.1"/>
    </source>
</evidence>
<dbReference type="PANTHER" id="PTHR37476">
    <property type="entry name" value="COILED-COIL DOMAIN-CONTAINING PROTEIN 171"/>
    <property type="match status" value="1"/>
</dbReference>
<evidence type="ECO:0008006" key="5">
    <source>
        <dbReference type="Google" id="ProtNLM"/>
    </source>
</evidence>
<dbReference type="PANTHER" id="PTHR37476:SF1">
    <property type="entry name" value="COILED-COIL DOMAIN-CONTAINING PROTEIN 171"/>
    <property type="match status" value="1"/>
</dbReference>
<dbReference type="EMBL" id="PZQS01000013">
    <property type="protein sequence ID" value="PVD20181.1"/>
    <property type="molecule type" value="Genomic_DNA"/>
</dbReference>
<dbReference type="Proteomes" id="UP000245119">
    <property type="component" value="Linkage Group LG13"/>
</dbReference>
<feature type="compositionally biased region" description="Polar residues" evidence="2">
    <location>
        <begin position="887"/>
        <end position="912"/>
    </location>
</feature>
<protein>
    <recommendedName>
        <fullName evidence="5">Coiled-coil domain-containing protein 171</fullName>
    </recommendedName>
</protein>
<name>A0A2T7NG82_POMCA</name>
<dbReference type="OrthoDB" id="287623at2759"/>
<feature type="coiled-coil region" evidence="1">
    <location>
        <begin position="34"/>
        <end position="68"/>
    </location>
</feature>
<keyword evidence="1" id="KW-0175">Coiled coil</keyword>
<feature type="region of interest" description="Disordered" evidence="2">
    <location>
        <begin position="885"/>
        <end position="936"/>
    </location>
</feature>
<dbReference type="AlphaFoldDB" id="A0A2T7NG82"/>
<gene>
    <name evidence="3" type="ORF">C0Q70_20676</name>
</gene>
<evidence type="ECO:0000313" key="4">
    <source>
        <dbReference type="Proteomes" id="UP000245119"/>
    </source>
</evidence>
<proteinExistence type="predicted"/>
<sequence>MLMCGCDDGMLLEIVISKKESSQEKKSVAPSALVEKLKHTLTSYRRKLDTTAEELSKSRKLCEKLTKEADTFREMIKTKDKSLEDTHKNYTRTAKELNKTRASYNELEAMVSKLRSSLETTSTSHGKDRNRIQELSEEIMKLVKRHKQDNEDKVACLHGLYQRLTAARVLLPQQDKPPSYFSWNDLAEMVYEQVVSLVESLHQAEEKTKTMNENLRSRDEVVTEMQKSHEEQLSRLTALTREREASWTKQKEEMEQHYKQLLADLQLRTKKSQAMADQAWEKMRATGGVQQGLETECSTLRQQLSEAQTQSRSLLTACALLCGAVYPLYARMNALSSQRHLLEEQMVLWDNCRDRARYLVNVLTAELSQPEHPRVHDRKLPRKHLLGFRVGVIVVLAAHRLVRLGQLCCRCFVAYDTASAGNGIVVLTGGVKLPQILAPVIRTEDVSMQDSTESTLPLASSLRVPVGQAHLLGWLTSSALAETVTVCMADITDAAHSSNSGGTPIEHRALVAAARSSFSKLMDHLAQFFPSVKLQPVAALRDRRSLTGRLTRSLARLLEGMNVVEKNSLVSSQELMVALQNHILDFIQRLHSVEIERRQLLTELGNLKTQIAGLGSAAEAADGSGDRPIKFVVMDKFEKVCNELNEALKREQTAQQILNEQSKQLQELTLRLDLCDTQGVQRQQTLSEAMIGLSEMKDDLRRREQELRQAKKQILQMEFQRKSLQTNLRDAEEALHTAAKDKEILAHYLKSVEAALEEVKQQLLHPQQSGSATSDSAIVMSKLLLSTDLIPQDIGKAGPELIACQNLVGAFVDVHHQSMTRLRTLEEERVSLHQHVNSLKRELSDAVHREYNPDLPTHDNYDLVPSISRSDISYKDEFRPLREDSEASFSATSMPSSPEKSLSKSAFRTVNKSPRLLTPKTAAHKSRARLQVSSAR</sequence>
<accession>A0A2T7NG82</accession>